<feature type="compositionally biased region" description="Polar residues" evidence="1">
    <location>
        <begin position="53"/>
        <end position="62"/>
    </location>
</feature>
<feature type="region of interest" description="Disordered" evidence="1">
    <location>
        <begin position="1"/>
        <end position="105"/>
    </location>
</feature>
<accession>A0A9P5S328</accession>
<dbReference type="OrthoDB" id="10345608at2759"/>
<sequence length="105" mass="11456">MPIRAHHNPTAGSGQHKDSKPTPPSDTDLHESDNPYSDNNSELSNNEDDNSLQVDTSWQQQPVRLPAYTPSSAAKETGQDSPPITPIDDPIYLAGSDKHFGFSSR</sequence>
<dbReference type="EMBL" id="JAAAUQ010000148">
    <property type="protein sequence ID" value="KAF9153874.1"/>
    <property type="molecule type" value="Genomic_DNA"/>
</dbReference>
<protein>
    <submittedName>
        <fullName evidence="2">Uncharacterized protein</fullName>
    </submittedName>
</protein>
<reference evidence="2" key="1">
    <citation type="journal article" date="2020" name="Fungal Divers.">
        <title>Resolving the Mortierellaceae phylogeny through synthesis of multi-gene phylogenetics and phylogenomics.</title>
        <authorList>
            <person name="Vandepol N."/>
            <person name="Liber J."/>
            <person name="Desiro A."/>
            <person name="Na H."/>
            <person name="Kennedy M."/>
            <person name="Barry K."/>
            <person name="Grigoriev I.V."/>
            <person name="Miller A.N."/>
            <person name="O'Donnell K."/>
            <person name="Stajich J.E."/>
            <person name="Bonito G."/>
        </authorList>
    </citation>
    <scope>NUCLEOTIDE SEQUENCE</scope>
    <source>
        <strain evidence="2">NRRL 6426</strain>
    </source>
</reference>
<dbReference type="AlphaFoldDB" id="A0A9P5S328"/>
<name>A0A9P5S328_9FUNG</name>
<feature type="compositionally biased region" description="Basic and acidic residues" evidence="1">
    <location>
        <begin position="96"/>
        <end position="105"/>
    </location>
</feature>
<evidence type="ECO:0000313" key="3">
    <source>
        <dbReference type="Proteomes" id="UP000748756"/>
    </source>
</evidence>
<gene>
    <name evidence="2" type="ORF">BG015_002425</name>
</gene>
<feature type="compositionally biased region" description="Low complexity" evidence="1">
    <location>
        <begin position="80"/>
        <end position="91"/>
    </location>
</feature>
<comment type="caution">
    <text evidence="2">The sequence shown here is derived from an EMBL/GenBank/DDBJ whole genome shotgun (WGS) entry which is preliminary data.</text>
</comment>
<organism evidence="2 3">
    <name type="scientific">Linnemannia schmuckeri</name>
    <dbReference type="NCBI Taxonomy" id="64567"/>
    <lineage>
        <taxon>Eukaryota</taxon>
        <taxon>Fungi</taxon>
        <taxon>Fungi incertae sedis</taxon>
        <taxon>Mucoromycota</taxon>
        <taxon>Mortierellomycotina</taxon>
        <taxon>Mortierellomycetes</taxon>
        <taxon>Mortierellales</taxon>
        <taxon>Mortierellaceae</taxon>
        <taxon>Linnemannia</taxon>
    </lineage>
</organism>
<proteinExistence type="predicted"/>
<evidence type="ECO:0000313" key="2">
    <source>
        <dbReference type="EMBL" id="KAF9153874.1"/>
    </source>
</evidence>
<evidence type="ECO:0000256" key="1">
    <source>
        <dbReference type="SAM" id="MobiDB-lite"/>
    </source>
</evidence>
<dbReference type="Proteomes" id="UP000748756">
    <property type="component" value="Unassembled WGS sequence"/>
</dbReference>
<keyword evidence="3" id="KW-1185">Reference proteome</keyword>